<evidence type="ECO:0000256" key="2">
    <source>
        <dbReference type="ARBA" id="ARBA00008945"/>
    </source>
</evidence>
<dbReference type="SUPFAM" id="SSF54768">
    <property type="entry name" value="dsRNA-binding domain-like"/>
    <property type="match status" value="1"/>
</dbReference>
<dbReference type="GO" id="GO:0005743">
    <property type="term" value="C:mitochondrial inner membrane"/>
    <property type="evidence" value="ECO:0007669"/>
    <property type="project" value="UniProtKB-ARBA"/>
</dbReference>
<dbReference type="InterPro" id="IPR013810">
    <property type="entry name" value="Ribosomal_uS5_N"/>
</dbReference>
<dbReference type="FunFam" id="3.30.230.10:FF:000002">
    <property type="entry name" value="30S ribosomal protein S5"/>
    <property type="match status" value="1"/>
</dbReference>
<sequence length="353" mass="38711">MNIGVRSTLAAAARTFGSRHPTHILSCRYYASEAPTDKPADTPSDEPSSSRNDTQVEAAPGSQPPVQSNATKSSPAEDKSISGDSLEYSLGDYPNLMTQDPFLDVHQAAVFPRSKRSPYENKVILRNDPNMFLNARELFGNEESENAEGGSDAQSSRSPSTLLHLTRMEQEKLFTYTLVDRRVIKQTGKGRQAQMAYILVVGNQNGLVGIGQGKSANNAKAFEGARIAAIRNMDYVQRFEDRTFWTDMESKFGSTRILLRPRPVGFGLHCNPNIYTVLKAAGIKDASAKVWGSRNPIHVAQALIRMLHAGNAPLGMGDGIGGKGRTMEKGVGMLSREDIERARGRKMVDLRLR</sequence>
<dbReference type="GO" id="GO:0006412">
    <property type="term" value="P:translation"/>
    <property type="evidence" value="ECO:0007669"/>
    <property type="project" value="InterPro"/>
</dbReference>
<evidence type="ECO:0000259" key="11">
    <source>
        <dbReference type="PROSITE" id="PS50881"/>
    </source>
</evidence>
<feature type="compositionally biased region" description="Polar residues" evidence="10">
    <location>
        <begin position="64"/>
        <end position="74"/>
    </location>
</feature>
<evidence type="ECO:0000256" key="6">
    <source>
        <dbReference type="ARBA" id="ARBA00039335"/>
    </source>
</evidence>
<dbReference type="PANTHER" id="PTHR48277">
    <property type="entry name" value="MITOCHONDRIAL RIBOSOMAL PROTEIN S5"/>
    <property type="match status" value="1"/>
</dbReference>
<feature type="compositionally biased region" description="Polar residues" evidence="10">
    <location>
        <begin position="45"/>
        <end position="55"/>
    </location>
</feature>
<evidence type="ECO:0000313" key="13">
    <source>
        <dbReference type="Proteomes" id="UP000250043"/>
    </source>
</evidence>
<dbReference type="Gene3D" id="3.30.160.20">
    <property type="match status" value="1"/>
</dbReference>
<evidence type="ECO:0000256" key="9">
    <source>
        <dbReference type="RuleBase" id="RU003823"/>
    </source>
</evidence>
<gene>
    <name evidence="12" type="ORF">OBBRIDRAFT_796878</name>
</gene>
<feature type="region of interest" description="Disordered" evidence="10">
    <location>
        <begin position="32"/>
        <end position="86"/>
    </location>
</feature>
<protein>
    <recommendedName>
        <fullName evidence="6">Small ribosomal subunit protein uS5m</fullName>
    </recommendedName>
    <alternativeName>
        <fullName evidence="7">28S ribosomal protein S5, mitochondrial</fullName>
    </alternativeName>
</protein>
<keyword evidence="5 8" id="KW-0687">Ribonucleoprotein</keyword>
<dbReference type="Pfam" id="PF03719">
    <property type="entry name" value="Ribosomal_S5_C"/>
    <property type="match status" value="1"/>
</dbReference>
<dbReference type="PANTHER" id="PTHR48277:SF1">
    <property type="entry name" value="MITOCHONDRIAL RIBOSOMAL PROTEIN S5"/>
    <property type="match status" value="1"/>
</dbReference>
<dbReference type="InterPro" id="IPR014721">
    <property type="entry name" value="Ribsml_uS5_D2-typ_fold_subgr"/>
</dbReference>
<dbReference type="GO" id="GO:0003723">
    <property type="term" value="F:RNA binding"/>
    <property type="evidence" value="ECO:0007669"/>
    <property type="project" value="InterPro"/>
</dbReference>
<evidence type="ECO:0000256" key="7">
    <source>
        <dbReference type="ARBA" id="ARBA00041606"/>
    </source>
</evidence>
<dbReference type="EMBL" id="KV722513">
    <property type="protein sequence ID" value="OCH86762.1"/>
    <property type="molecule type" value="Genomic_DNA"/>
</dbReference>
<dbReference type="InterPro" id="IPR020568">
    <property type="entry name" value="Ribosomal_Su5_D2-typ_SF"/>
</dbReference>
<evidence type="ECO:0000256" key="1">
    <source>
        <dbReference type="ARBA" id="ARBA00004173"/>
    </source>
</evidence>
<evidence type="ECO:0000256" key="5">
    <source>
        <dbReference type="ARBA" id="ARBA00023274"/>
    </source>
</evidence>
<dbReference type="InterPro" id="IPR005324">
    <property type="entry name" value="Ribosomal_uS5_C"/>
</dbReference>
<organism evidence="12 13">
    <name type="scientific">Obba rivulosa</name>
    <dbReference type="NCBI Taxonomy" id="1052685"/>
    <lineage>
        <taxon>Eukaryota</taxon>
        <taxon>Fungi</taxon>
        <taxon>Dikarya</taxon>
        <taxon>Basidiomycota</taxon>
        <taxon>Agaricomycotina</taxon>
        <taxon>Agaricomycetes</taxon>
        <taxon>Polyporales</taxon>
        <taxon>Gelatoporiaceae</taxon>
        <taxon>Obba</taxon>
    </lineage>
</organism>
<dbReference type="PROSITE" id="PS50881">
    <property type="entry name" value="S5_DSRBD"/>
    <property type="match status" value="1"/>
</dbReference>
<dbReference type="FunFam" id="3.30.160.20:FF:000022">
    <property type="entry name" value="28S ribosomal protein S5, mitochondrial"/>
    <property type="match status" value="1"/>
</dbReference>
<proteinExistence type="inferred from homology"/>
<reference evidence="12 13" key="1">
    <citation type="submission" date="2016-07" db="EMBL/GenBank/DDBJ databases">
        <title>Draft genome of the white-rot fungus Obba rivulosa 3A-2.</title>
        <authorList>
            <consortium name="DOE Joint Genome Institute"/>
            <person name="Miettinen O."/>
            <person name="Riley R."/>
            <person name="Acob R."/>
            <person name="Barry K."/>
            <person name="Cullen D."/>
            <person name="De Vries R."/>
            <person name="Hainaut M."/>
            <person name="Hatakka A."/>
            <person name="Henrissat B."/>
            <person name="Hilden K."/>
            <person name="Kuo R."/>
            <person name="Labutti K."/>
            <person name="Lipzen A."/>
            <person name="Makela M.R."/>
            <person name="Sandor L."/>
            <person name="Spatafora J.W."/>
            <person name="Grigoriev I.V."/>
            <person name="Hibbett D.S."/>
        </authorList>
    </citation>
    <scope>NUCLEOTIDE SEQUENCE [LARGE SCALE GENOMIC DNA]</scope>
    <source>
        <strain evidence="12 13">3A-2</strain>
    </source>
</reference>
<dbReference type="InterPro" id="IPR000851">
    <property type="entry name" value="Ribosomal_uS5"/>
</dbReference>
<dbReference type="GO" id="GO:0003735">
    <property type="term" value="F:structural constituent of ribosome"/>
    <property type="evidence" value="ECO:0007669"/>
    <property type="project" value="UniProtKB-UniRule"/>
</dbReference>
<feature type="domain" description="S5 DRBM" evidence="11">
    <location>
        <begin position="173"/>
        <end position="236"/>
    </location>
</feature>
<evidence type="ECO:0000256" key="10">
    <source>
        <dbReference type="SAM" id="MobiDB-lite"/>
    </source>
</evidence>
<accession>A0A8E2ARE9</accession>
<dbReference type="SUPFAM" id="SSF54211">
    <property type="entry name" value="Ribosomal protein S5 domain 2-like"/>
    <property type="match status" value="1"/>
</dbReference>
<evidence type="ECO:0000256" key="3">
    <source>
        <dbReference type="ARBA" id="ARBA00022980"/>
    </source>
</evidence>
<dbReference type="GO" id="GO:0005763">
    <property type="term" value="C:mitochondrial small ribosomal subunit"/>
    <property type="evidence" value="ECO:0007669"/>
    <property type="project" value="UniProtKB-ARBA"/>
</dbReference>
<comment type="similarity">
    <text evidence="2 9">Belongs to the universal ribosomal protein uS5 family.</text>
</comment>
<dbReference type="Proteomes" id="UP000250043">
    <property type="component" value="Unassembled WGS sequence"/>
</dbReference>
<evidence type="ECO:0000256" key="4">
    <source>
        <dbReference type="ARBA" id="ARBA00023128"/>
    </source>
</evidence>
<dbReference type="Gene3D" id="3.30.230.10">
    <property type="match status" value="1"/>
</dbReference>
<evidence type="ECO:0000256" key="8">
    <source>
        <dbReference type="PROSITE-ProRule" id="PRU00268"/>
    </source>
</evidence>
<keyword evidence="4" id="KW-0496">Mitochondrion</keyword>
<keyword evidence="3 8" id="KW-0689">Ribosomal protein</keyword>
<dbReference type="Pfam" id="PF00333">
    <property type="entry name" value="Ribosomal_S5"/>
    <property type="match status" value="1"/>
</dbReference>
<name>A0A8E2ARE9_9APHY</name>
<dbReference type="OrthoDB" id="309483at2759"/>
<evidence type="ECO:0000313" key="12">
    <source>
        <dbReference type="EMBL" id="OCH86762.1"/>
    </source>
</evidence>
<keyword evidence="13" id="KW-1185">Reference proteome</keyword>
<dbReference type="AlphaFoldDB" id="A0A8E2ARE9"/>
<comment type="subcellular location">
    <subcellularLocation>
        <location evidence="1">Mitochondrion</location>
    </subcellularLocation>
</comment>